<dbReference type="EMBL" id="PJQL01002149">
    <property type="protein sequence ID" value="RCH85234.1"/>
    <property type="molecule type" value="Genomic_DNA"/>
</dbReference>
<gene>
    <name evidence="2" type="ORF">CU097_002015</name>
</gene>
<evidence type="ECO:0000313" key="3">
    <source>
        <dbReference type="Proteomes" id="UP000252139"/>
    </source>
</evidence>
<dbReference type="AlphaFoldDB" id="A0A367J5J0"/>
<dbReference type="Proteomes" id="UP000252139">
    <property type="component" value="Unassembled WGS sequence"/>
</dbReference>
<feature type="non-terminal residue" evidence="2">
    <location>
        <position position="203"/>
    </location>
</feature>
<keyword evidence="3" id="KW-1185">Reference proteome</keyword>
<organism evidence="2 3">
    <name type="scientific">Rhizopus azygosporus</name>
    <name type="common">Rhizopus microsporus var. azygosporus</name>
    <dbReference type="NCBI Taxonomy" id="86630"/>
    <lineage>
        <taxon>Eukaryota</taxon>
        <taxon>Fungi</taxon>
        <taxon>Fungi incertae sedis</taxon>
        <taxon>Mucoromycota</taxon>
        <taxon>Mucoromycotina</taxon>
        <taxon>Mucoromycetes</taxon>
        <taxon>Mucorales</taxon>
        <taxon>Mucorineae</taxon>
        <taxon>Rhizopodaceae</taxon>
        <taxon>Rhizopus</taxon>
    </lineage>
</organism>
<evidence type="ECO:0000256" key="1">
    <source>
        <dbReference type="SAM" id="MobiDB-lite"/>
    </source>
</evidence>
<comment type="caution">
    <text evidence="2">The sequence shown here is derived from an EMBL/GenBank/DDBJ whole genome shotgun (WGS) entry which is preliminary data.</text>
</comment>
<protein>
    <submittedName>
        <fullName evidence="2">Uncharacterized protein</fullName>
    </submittedName>
</protein>
<reference evidence="2 3" key="1">
    <citation type="journal article" date="2018" name="G3 (Bethesda)">
        <title>Phylogenetic and Phylogenomic Definition of Rhizopus Species.</title>
        <authorList>
            <person name="Gryganskyi A.P."/>
            <person name="Golan J."/>
            <person name="Dolatabadi S."/>
            <person name="Mondo S."/>
            <person name="Robb S."/>
            <person name="Idnurm A."/>
            <person name="Muszewska A."/>
            <person name="Steczkiewicz K."/>
            <person name="Masonjones S."/>
            <person name="Liao H.L."/>
            <person name="Gajdeczka M.T."/>
            <person name="Anike F."/>
            <person name="Vuek A."/>
            <person name="Anishchenko I.M."/>
            <person name="Voigt K."/>
            <person name="de Hoog G.S."/>
            <person name="Smith M.E."/>
            <person name="Heitman J."/>
            <person name="Vilgalys R."/>
            <person name="Stajich J.E."/>
        </authorList>
    </citation>
    <scope>NUCLEOTIDE SEQUENCE [LARGE SCALE GENOMIC DNA]</scope>
    <source>
        <strain evidence="2 3">CBS 357.93</strain>
    </source>
</reference>
<evidence type="ECO:0000313" key="2">
    <source>
        <dbReference type="EMBL" id="RCH85234.1"/>
    </source>
</evidence>
<dbReference type="OrthoDB" id="2207354at2759"/>
<sequence>MDEGSTPSSFDSSAMSTSSSFAPGDRILAVKSSVDGIGWNDLHRGTLQSFVEQRPNFIYAQQSAIIEGTSIYTAYANNVHLRLGQHLRRAVNVLLNTRQRIVDLRLVLSAQGMDDDEIKHRIRQDIILPAQIFKQVISQQPINMKQLPQEHIYTRALEAFQPVFDTYDEGYNFGQQGLYYDVKHNPVSHFKAIYQLSHLFERL</sequence>
<proteinExistence type="predicted"/>
<feature type="region of interest" description="Disordered" evidence="1">
    <location>
        <begin position="1"/>
        <end position="20"/>
    </location>
</feature>
<accession>A0A367J5J0</accession>
<name>A0A367J5J0_RHIAZ</name>